<evidence type="ECO:0000259" key="2">
    <source>
        <dbReference type="Pfam" id="PF07603"/>
    </source>
</evidence>
<evidence type="ECO:0000313" key="4">
    <source>
        <dbReference type="Proteomes" id="UP001204851"/>
    </source>
</evidence>
<name>A0ABT1BMU3_9BURK</name>
<feature type="domain" description="Lcl C-terminal" evidence="2">
    <location>
        <begin position="102"/>
        <end position="222"/>
    </location>
</feature>
<evidence type="ECO:0000256" key="1">
    <source>
        <dbReference type="SAM" id="SignalP"/>
    </source>
</evidence>
<dbReference type="RefSeq" id="WP_252769951.1">
    <property type="nucleotide sequence ID" value="NZ_JAMXMC010000006.1"/>
</dbReference>
<dbReference type="InterPro" id="IPR011460">
    <property type="entry name" value="Lcl_C"/>
</dbReference>
<keyword evidence="1" id="KW-0732">Signal</keyword>
<dbReference type="Proteomes" id="UP001204851">
    <property type="component" value="Unassembled WGS sequence"/>
</dbReference>
<proteinExistence type="predicted"/>
<reference evidence="3 4" key="1">
    <citation type="submission" date="2022-06" db="EMBL/GenBank/DDBJ databases">
        <title>Ideonella sp. NS12-5 Genome sequencing and assembly.</title>
        <authorList>
            <person name="Jung Y."/>
        </authorList>
    </citation>
    <scope>NUCLEOTIDE SEQUENCE [LARGE SCALE GENOMIC DNA]</scope>
    <source>
        <strain evidence="3 4">NS12-5</strain>
    </source>
</reference>
<accession>A0ABT1BMU3</accession>
<feature type="chain" id="PRO_5046939517" evidence="1">
    <location>
        <begin position="24"/>
        <end position="226"/>
    </location>
</feature>
<dbReference type="PANTHER" id="PTHR35812:SF1">
    <property type="entry name" value="LIPOPROTEIN"/>
    <property type="match status" value="1"/>
</dbReference>
<gene>
    <name evidence="3" type="ORF">M0L44_12095</name>
</gene>
<feature type="signal peptide" evidence="1">
    <location>
        <begin position="1"/>
        <end position="23"/>
    </location>
</feature>
<dbReference type="EMBL" id="JAMXMC010000006">
    <property type="protein sequence ID" value="MCO5977453.1"/>
    <property type="molecule type" value="Genomic_DNA"/>
</dbReference>
<dbReference type="Pfam" id="PF07603">
    <property type="entry name" value="Lcl_C"/>
    <property type="match status" value="1"/>
</dbReference>
<keyword evidence="4" id="KW-1185">Reference proteome</keyword>
<dbReference type="PANTHER" id="PTHR35812">
    <property type="entry name" value="LIPOPROTEIN"/>
    <property type="match status" value="1"/>
</dbReference>
<organism evidence="3 4">
    <name type="scientific">Ideonella oryzae</name>
    <dbReference type="NCBI Taxonomy" id="2937441"/>
    <lineage>
        <taxon>Bacteria</taxon>
        <taxon>Pseudomonadati</taxon>
        <taxon>Pseudomonadota</taxon>
        <taxon>Betaproteobacteria</taxon>
        <taxon>Burkholderiales</taxon>
        <taxon>Sphaerotilaceae</taxon>
        <taxon>Ideonella</taxon>
    </lineage>
</organism>
<evidence type="ECO:0000313" key="3">
    <source>
        <dbReference type="EMBL" id="MCO5977453.1"/>
    </source>
</evidence>
<sequence>MRGAWAGLGGLVLGALGSTPAFATPPLNDTGYTTCVVNGQYTTQCAGTGQDAEYGRDATAPNNRDGVAGFSFTKVCRSGEVAGQGSCPADPPRGSGENEWACTLDNVTHLLWQLDVGTQVTHYPTGPYNYRDYVKQVNATGLCGYSDWNLPATAQLETLLLYTTTYPGPAIDTRWFPSTVSSRLYWAREARIDKPDEFWAVNFMDGTVYPMNRQYKEYARLVHKNP</sequence>
<comment type="caution">
    <text evidence="3">The sequence shown here is derived from an EMBL/GenBank/DDBJ whole genome shotgun (WGS) entry which is preliminary data.</text>
</comment>
<protein>
    <submittedName>
        <fullName evidence="3">DUF1566 domain-containing protein</fullName>
    </submittedName>
</protein>